<evidence type="ECO:0000256" key="6">
    <source>
        <dbReference type="ARBA" id="ARBA00023152"/>
    </source>
</evidence>
<dbReference type="InterPro" id="IPR000941">
    <property type="entry name" value="Enolase"/>
</dbReference>
<evidence type="ECO:0000256" key="3">
    <source>
        <dbReference type="ARBA" id="ARBA00009604"/>
    </source>
</evidence>
<dbReference type="EC" id="4.2.1.11" evidence="4"/>
<dbReference type="GO" id="GO:0000015">
    <property type="term" value="C:phosphopyruvate hydratase complex"/>
    <property type="evidence" value="ECO:0007669"/>
    <property type="project" value="InterPro"/>
</dbReference>
<dbReference type="EMBL" id="LAZR01067909">
    <property type="protein sequence ID" value="KKK50655.1"/>
    <property type="molecule type" value="Genomic_DNA"/>
</dbReference>
<organism evidence="9">
    <name type="scientific">marine sediment metagenome</name>
    <dbReference type="NCBI Taxonomy" id="412755"/>
    <lineage>
        <taxon>unclassified sequences</taxon>
        <taxon>metagenomes</taxon>
        <taxon>ecological metagenomes</taxon>
    </lineage>
</organism>
<feature type="domain" description="Enolase C-terminal TIM barrel" evidence="8">
    <location>
        <begin position="1"/>
        <end position="113"/>
    </location>
</feature>
<keyword evidence="6" id="KW-0324">Glycolysis</keyword>
<dbReference type="InterPro" id="IPR036849">
    <property type="entry name" value="Enolase-like_C_sf"/>
</dbReference>
<protein>
    <recommendedName>
        <fullName evidence="4">phosphopyruvate hydratase</fullName>
        <ecNumber evidence="4">4.2.1.11</ecNumber>
    </recommendedName>
</protein>
<evidence type="ECO:0000259" key="8">
    <source>
        <dbReference type="SMART" id="SM01192"/>
    </source>
</evidence>
<dbReference type="InterPro" id="IPR020810">
    <property type="entry name" value="Enolase_C"/>
</dbReference>
<reference evidence="9" key="1">
    <citation type="journal article" date="2015" name="Nature">
        <title>Complex archaea that bridge the gap between prokaryotes and eukaryotes.</title>
        <authorList>
            <person name="Spang A."/>
            <person name="Saw J.H."/>
            <person name="Jorgensen S.L."/>
            <person name="Zaremba-Niedzwiedzka K."/>
            <person name="Martijn J."/>
            <person name="Lind A.E."/>
            <person name="van Eijk R."/>
            <person name="Schleper C."/>
            <person name="Guy L."/>
            <person name="Ettema T.J."/>
        </authorList>
    </citation>
    <scope>NUCLEOTIDE SEQUENCE</scope>
</reference>
<evidence type="ECO:0000256" key="5">
    <source>
        <dbReference type="ARBA" id="ARBA00022842"/>
    </source>
</evidence>
<dbReference type="PRINTS" id="PR00148">
    <property type="entry name" value="ENOLASE"/>
</dbReference>
<evidence type="ECO:0000256" key="2">
    <source>
        <dbReference type="ARBA" id="ARBA00005031"/>
    </source>
</evidence>
<evidence type="ECO:0000313" key="9">
    <source>
        <dbReference type="EMBL" id="KKK50655.1"/>
    </source>
</evidence>
<proteinExistence type="inferred from homology"/>
<dbReference type="InterPro" id="IPR020809">
    <property type="entry name" value="Enolase_CS"/>
</dbReference>
<comment type="similarity">
    <text evidence="3">Belongs to the enolase family.</text>
</comment>
<dbReference type="AlphaFoldDB" id="A0A0F8WQN5"/>
<dbReference type="PANTHER" id="PTHR11902:SF1">
    <property type="entry name" value="ENOLASE"/>
    <property type="match status" value="1"/>
</dbReference>
<evidence type="ECO:0000256" key="4">
    <source>
        <dbReference type="ARBA" id="ARBA00012058"/>
    </source>
</evidence>
<dbReference type="SMART" id="SM01192">
    <property type="entry name" value="Enolase_C"/>
    <property type="match status" value="1"/>
</dbReference>
<gene>
    <name evidence="9" type="ORF">LCGC14_3122830</name>
</gene>
<evidence type="ECO:0000256" key="1">
    <source>
        <dbReference type="ARBA" id="ARBA00001946"/>
    </source>
</evidence>
<accession>A0A0F8WQN5</accession>
<dbReference type="GO" id="GO:0000287">
    <property type="term" value="F:magnesium ion binding"/>
    <property type="evidence" value="ECO:0007669"/>
    <property type="project" value="InterPro"/>
</dbReference>
<dbReference type="PANTHER" id="PTHR11902">
    <property type="entry name" value="ENOLASE"/>
    <property type="match status" value="1"/>
</dbReference>
<sequence>DLFVTNTERLQRGIDQHIANAILVKVNQIGTLSETLEAIGLARKAGYAAVMSHRSGETEDVTIADLAVATGCGQIKTGAPSRTDRVAKYNQLLRIEEELGDDAEYPGRRAFPRSR</sequence>
<keyword evidence="7" id="KW-0456">Lyase</keyword>
<feature type="non-terminal residue" evidence="9">
    <location>
        <position position="1"/>
    </location>
</feature>
<keyword evidence="5" id="KW-0460">Magnesium</keyword>
<dbReference type="Pfam" id="PF00113">
    <property type="entry name" value="Enolase_C"/>
    <property type="match status" value="1"/>
</dbReference>
<dbReference type="Gene3D" id="3.20.20.120">
    <property type="entry name" value="Enolase-like C-terminal domain"/>
    <property type="match status" value="1"/>
</dbReference>
<dbReference type="PROSITE" id="PS00164">
    <property type="entry name" value="ENOLASE"/>
    <property type="match status" value="1"/>
</dbReference>
<name>A0A0F8WQN5_9ZZZZ</name>
<comment type="pathway">
    <text evidence="2">Carbohydrate degradation; glycolysis; pyruvate from D-glyceraldehyde 3-phosphate: step 4/5.</text>
</comment>
<dbReference type="GO" id="GO:0006096">
    <property type="term" value="P:glycolytic process"/>
    <property type="evidence" value="ECO:0007669"/>
    <property type="project" value="UniProtKB-UniPathway"/>
</dbReference>
<dbReference type="SUPFAM" id="SSF51604">
    <property type="entry name" value="Enolase C-terminal domain-like"/>
    <property type="match status" value="1"/>
</dbReference>
<comment type="cofactor">
    <cofactor evidence="1">
        <name>Mg(2+)</name>
        <dbReference type="ChEBI" id="CHEBI:18420"/>
    </cofactor>
</comment>
<evidence type="ECO:0000256" key="7">
    <source>
        <dbReference type="ARBA" id="ARBA00023239"/>
    </source>
</evidence>
<dbReference type="UniPathway" id="UPA00109">
    <property type="reaction ID" value="UER00187"/>
</dbReference>
<dbReference type="GO" id="GO:0004634">
    <property type="term" value="F:phosphopyruvate hydratase activity"/>
    <property type="evidence" value="ECO:0007669"/>
    <property type="project" value="UniProtKB-EC"/>
</dbReference>
<comment type="caution">
    <text evidence="9">The sequence shown here is derived from an EMBL/GenBank/DDBJ whole genome shotgun (WGS) entry which is preliminary data.</text>
</comment>